<dbReference type="Pfam" id="PF02163">
    <property type="entry name" value="Peptidase_M50"/>
    <property type="match status" value="1"/>
</dbReference>
<evidence type="ECO:0000256" key="1">
    <source>
        <dbReference type="ARBA" id="ARBA00001947"/>
    </source>
</evidence>
<dbReference type="Gene3D" id="2.30.42.10">
    <property type="match status" value="2"/>
</dbReference>
<dbReference type="EMBL" id="CP140153">
    <property type="protein sequence ID" value="WQH15939.1"/>
    <property type="molecule type" value="Genomic_DNA"/>
</dbReference>
<dbReference type="EC" id="3.4.24.-" evidence="11"/>
<dbReference type="GO" id="GO:0008237">
    <property type="term" value="F:metallopeptidase activity"/>
    <property type="evidence" value="ECO:0007669"/>
    <property type="project" value="UniProtKB-KW"/>
</dbReference>
<accession>A0ABZ0YWJ8</accession>
<keyword evidence="10 11" id="KW-0472">Membrane</keyword>
<feature type="domain" description="PDZ" evidence="12">
    <location>
        <begin position="200"/>
        <end position="284"/>
    </location>
</feature>
<comment type="cofactor">
    <cofactor evidence="1 11">
        <name>Zn(2+)</name>
        <dbReference type="ChEBI" id="CHEBI:29105"/>
    </cofactor>
</comment>
<dbReference type="RefSeq" id="WP_322520962.1">
    <property type="nucleotide sequence ID" value="NZ_CP140153.1"/>
</dbReference>
<keyword evidence="8 11" id="KW-1133">Transmembrane helix</keyword>
<evidence type="ECO:0000256" key="6">
    <source>
        <dbReference type="ARBA" id="ARBA00022801"/>
    </source>
</evidence>
<evidence type="ECO:0000256" key="11">
    <source>
        <dbReference type="RuleBase" id="RU362031"/>
    </source>
</evidence>
<dbReference type="CDD" id="cd06163">
    <property type="entry name" value="S2P-M50_PDZ_RseP-like"/>
    <property type="match status" value="1"/>
</dbReference>
<dbReference type="Pfam" id="PF17820">
    <property type="entry name" value="PDZ_6"/>
    <property type="match status" value="1"/>
</dbReference>
<keyword evidence="7 11" id="KW-0862">Zinc</keyword>
<dbReference type="InterPro" id="IPR036034">
    <property type="entry name" value="PDZ_sf"/>
</dbReference>
<feature type="transmembrane region" description="Helical" evidence="11">
    <location>
        <begin position="98"/>
        <end position="120"/>
    </location>
</feature>
<gene>
    <name evidence="13" type="primary">rseP</name>
    <name evidence="13" type="ORF">SR882_09250</name>
</gene>
<evidence type="ECO:0000256" key="5">
    <source>
        <dbReference type="ARBA" id="ARBA00022692"/>
    </source>
</evidence>
<evidence type="ECO:0000256" key="7">
    <source>
        <dbReference type="ARBA" id="ARBA00022833"/>
    </source>
</evidence>
<keyword evidence="5 11" id="KW-0812">Transmembrane</keyword>
<evidence type="ECO:0000256" key="8">
    <source>
        <dbReference type="ARBA" id="ARBA00022989"/>
    </source>
</evidence>
<dbReference type="CDD" id="cd23081">
    <property type="entry name" value="cpPDZ_EcRseP-like"/>
    <property type="match status" value="1"/>
</dbReference>
<comment type="subcellular location">
    <subcellularLocation>
        <location evidence="2">Membrane</location>
        <topology evidence="2">Multi-pass membrane protein</topology>
    </subcellularLocation>
</comment>
<keyword evidence="11" id="KW-0479">Metal-binding</keyword>
<organism evidence="13 14">
    <name type="scientific">Guyparkeria halophila</name>
    <dbReference type="NCBI Taxonomy" id="47960"/>
    <lineage>
        <taxon>Bacteria</taxon>
        <taxon>Pseudomonadati</taxon>
        <taxon>Pseudomonadota</taxon>
        <taxon>Gammaproteobacteria</taxon>
        <taxon>Chromatiales</taxon>
        <taxon>Thioalkalibacteraceae</taxon>
        <taxon>Guyparkeria</taxon>
    </lineage>
</organism>
<dbReference type="SMART" id="SM00228">
    <property type="entry name" value="PDZ"/>
    <property type="match status" value="2"/>
</dbReference>
<protein>
    <recommendedName>
        <fullName evidence="11">Zinc metalloprotease</fullName>
        <ecNumber evidence="11">3.4.24.-</ecNumber>
    </recommendedName>
</protein>
<dbReference type="InterPro" id="IPR008915">
    <property type="entry name" value="Peptidase_M50"/>
</dbReference>
<evidence type="ECO:0000256" key="9">
    <source>
        <dbReference type="ARBA" id="ARBA00023049"/>
    </source>
</evidence>
<keyword evidence="4" id="KW-0645">Protease</keyword>
<keyword evidence="14" id="KW-1185">Reference proteome</keyword>
<name>A0ABZ0YWJ8_9GAMM</name>
<feature type="transmembrane region" description="Helical" evidence="11">
    <location>
        <begin position="380"/>
        <end position="404"/>
    </location>
</feature>
<evidence type="ECO:0000313" key="14">
    <source>
        <dbReference type="Proteomes" id="UP001327459"/>
    </source>
</evidence>
<dbReference type="Proteomes" id="UP001327459">
    <property type="component" value="Chromosome"/>
</dbReference>
<reference evidence="13 14" key="1">
    <citation type="submission" date="2023-11" db="EMBL/GenBank/DDBJ databases">
        <title>MicrobeMod: A computational toolkit for identifying prokaryotic methylation and restriction-modification with nanopore sequencing.</title>
        <authorList>
            <person name="Crits-Christoph A."/>
            <person name="Kang S.C."/>
            <person name="Lee H."/>
            <person name="Ostrov N."/>
        </authorList>
    </citation>
    <scope>NUCLEOTIDE SEQUENCE [LARGE SCALE GENOMIC DNA]</scope>
    <source>
        <strain evidence="13 14">ATCC 49870</strain>
    </source>
</reference>
<evidence type="ECO:0000259" key="12">
    <source>
        <dbReference type="SMART" id="SM00228"/>
    </source>
</evidence>
<evidence type="ECO:0000256" key="10">
    <source>
        <dbReference type="ARBA" id="ARBA00023136"/>
    </source>
</evidence>
<evidence type="ECO:0000256" key="4">
    <source>
        <dbReference type="ARBA" id="ARBA00022670"/>
    </source>
</evidence>
<keyword evidence="9 11" id="KW-0482">Metalloprotease</keyword>
<dbReference type="InterPro" id="IPR041489">
    <property type="entry name" value="PDZ_6"/>
</dbReference>
<evidence type="ECO:0000256" key="2">
    <source>
        <dbReference type="ARBA" id="ARBA00004141"/>
    </source>
</evidence>
<evidence type="ECO:0000256" key="3">
    <source>
        <dbReference type="ARBA" id="ARBA00007931"/>
    </source>
</evidence>
<keyword evidence="6 11" id="KW-0378">Hydrolase</keyword>
<dbReference type="InterPro" id="IPR001478">
    <property type="entry name" value="PDZ"/>
</dbReference>
<dbReference type="InterPro" id="IPR004387">
    <property type="entry name" value="Pept_M50_Zn"/>
</dbReference>
<dbReference type="PANTHER" id="PTHR42837:SF2">
    <property type="entry name" value="MEMBRANE METALLOPROTEASE ARASP2, CHLOROPLASTIC-RELATED"/>
    <property type="match status" value="1"/>
</dbReference>
<feature type="domain" description="PDZ" evidence="12">
    <location>
        <begin position="115"/>
        <end position="187"/>
    </location>
</feature>
<evidence type="ECO:0000313" key="13">
    <source>
        <dbReference type="EMBL" id="WQH15939.1"/>
    </source>
</evidence>
<feature type="transmembrane region" description="Helical" evidence="11">
    <location>
        <begin position="434"/>
        <end position="452"/>
    </location>
</feature>
<comment type="similarity">
    <text evidence="3 11">Belongs to the peptidase M50B family.</text>
</comment>
<dbReference type="SUPFAM" id="SSF50156">
    <property type="entry name" value="PDZ domain-like"/>
    <property type="match status" value="2"/>
</dbReference>
<dbReference type="NCBIfam" id="TIGR00054">
    <property type="entry name" value="RIP metalloprotease RseP"/>
    <property type="match status" value="1"/>
</dbReference>
<sequence length="460" mass="49447">MDILLSVVGFLLTIGILVAFHEYGHFWVARRLGVRVLTFSLGFGRAIFSTRRGPEAIEYRVGMLPLGGYVRMLDEREGAVDPAERHRAFNRQSLKVRAAVVAAGPAANLVLALVFWWLMFMVGTQGVLPKVGDLGAESRLAAAGLQEGDIIRAVDGDPVMTLSDLRLSLLNGAIGQQALPITIERDGGRQDMTLDLRELDPLGGEIGQQPTDILERVGFALWRAPAYAEIAEVQPDSPAMAAGLEAGARIVAIDGREYRDPWALIEAIGSRAGEETRLTIETDAGREDVVVTPRPTEVEGETVGRIGVALAAYPLDTEAAESMFLLERAGPVEAMGLALERSWEMTTLTLTVFQRLLTGEASIANLSGPVAIAEYAGKSLLLGLSTFLGFLALVSLSLAILNLLPIPMLDGGHLLLYAIEAVKGSPVGAAFEEVFARLGILLLGLLMVVVFYNDIARLMH</sequence>
<dbReference type="PANTHER" id="PTHR42837">
    <property type="entry name" value="REGULATOR OF SIGMA-E PROTEASE RSEP"/>
    <property type="match status" value="1"/>
</dbReference>
<proteinExistence type="inferred from homology"/>